<dbReference type="InterPro" id="IPR007110">
    <property type="entry name" value="Ig-like_dom"/>
</dbReference>
<protein>
    <recommendedName>
        <fullName evidence="6">Ig-like domain-containing protein</fullName>
    </recommendedName>
</protein>
<dbReference type="CDD" id="cd05716">
    <property type="entry name" value="IgV_pIgR_like"/>
    <property type="match status" value="2"/>
</dbReference>
<dbReference type="AlphaFoldDB" id="A0AAD8ZUL1"/>
<sequence length="370" mass="40643">VKPLSPVTTFLAGSFGLWTVDKMTARSSSSITIPCHYHRMFREHVKFWCRGKLWHTCVPVRDSQGRLSITDSPAELVVTLTMSNLQSRDAGRYWCAIKIGGFMKADVRTSLELLVTKDTPDLWVNNGTVSGPEGGNVSIDCFYSDKLKDTEKKWCRSGDLHSCQSEHGMHPSQHAQLHLSDAGRGCFTVTLVGLQREDAGWYWCMAAGIQVPVHLNVTAAPTTPNCTVFPELTSLPTPSASTSLLTSEILETSARVTSVEPRSTSSLISDKPTSPTTTGSPESKLTTWSTFPLAILTIHPSVAPSVKNSLHIWLGVLVTGGILLTAATVAALVWRQQMQCSRTHMTEDRMESAMHTVSKHQTHEHKTQDM</sequence>
<evidence type="ECO:0000256" key="3">
    <source>
        <dbReference type="ARBA" id="ARBA00023136"/>
    </source>
</evidence>
<evidence type="ECO:0000256" key="2">
    <source>
        <dbReference type="ARBA" id="ARBA00022692"/>
    </source>
</evidence>
<dbReference type="InterPro" id="IPR013106">
    <property type="entry name" value="Ig_V-set"/>
</dbReference>
<dbReference type="InterPro" id="IPR036179">
    <property type="entry name" value="Ig-like_dom_sf"/>
</dbReference>
<dbReference type="EMBL" id="JAROKS010000003">
    <property type="protein sequence ID" value="KAK1805678.1"/>
    <property type="molecule type" value="Genomic_DNA"/>
</dbReference>
<keyword evidence="5" id="KW-1133">Transmembrane helix</keyword>
<evidence type="ECO:0000313" key="8">
    <source>
        <dbReference type="Proteomes" id="UP001239994"/>
    </source>
</evidence>
<dbReference type="InterPro" id="IPR003599">
    <property type="entry name" value="Ig_sub"/>
</dbReference>
<reference evidence="7" key="1">
    <citation type="submission" date="2023-03" db="EMBL/GenBank/DDBJ databases">
        <title>Electrophorus voltai genome.</title>
        <authorList>
            <person name="Bian C."/>
        </authorList>
    </citation>
    <scope>NUCLEOTIDE SEQUENCE</scope>
    <source>
        <strain evidence="7">CB-2022</strain>
        <tissue evidence="7">Muscle</tissue>
    </source>
</reference>
<evidence type="ECO:0000256" key="5">
    <source>
        <dbReference type="SAM" id="Phobius"/>
    </source>
</evidence>
<dbReference type="InterPro" id="IPR050671">
    <property type="entry name" value="CD300_family_receptors"/>
</dbReference>
<comment type="caution">
    <text evidence="7">The sequence shown here is derived from an EMBL/GenBank/DDBJ whole genome shotgun (WGS) entry which is preliminary data.</text>
</comment>
<feature type="transmembrane region" description="Helical" evidence="5">
    <location>
        <begin position="310"/>
        <end position="334"/>
    </location>
</feature>
<feature type="compositionally biased region" description="Low complexity" evidence="4">
    <location>
        <begin position="272"/>
        <end position="283"/>
    </location>
</feature>
<feature type="domain" description="Ig-like" evidence="6">
    <location>
        <begin position="6"/>
        <end position="112"/>
    </location>
</feature>
<feature type="non-terminal residue" evidence="7">
    <location>
        <position position="1"/>
    </location>
</feature>
<dbReference type="PANTHER" id="PTHR11860">
    <property type="entry name" value="POLYMERIC-IMMUNOGLOBULIN RECEPTOR"/>
    <property type="match status" value="1"/>
</dbReference>
<dbReference type="InterPro" id="IPR013783">
    <property type="entry name" value="Ig-like_fold"/>
</dbReference>
<dbReference type="SMART" id="SM00409">
    <property type="entry name" value="IG"/>
    <property type="match status" value="2"/>
</dbReference>
<organism evidence="7 8">
    <name type="scientific">Electrophorus voltai</name>
    <dbReference type="NCBI Taxonomy" id="2609070"/>
    <lineage>
        <taxon>Eukaryota</taxon>
        <taxon>Metazoa</taxon>
        <taxon>Chordata</taxon>
        <taxon>Craniata</taxon>
        <taxon>Vertebrata</taxon>
        <taxon>Euteleostomi</taxon>
        <taxon>Actinopterygii</taxon>
        <taxon>Neopterygii</taxon>
        <taxon>Teleostei</taxon>
        <taxon>Ostariophysi</taxon>
        <taxon>Gymnotiformes</taxon>
        <taxon>Gymnotoidei</taxon>
        <taxon>Gymnotidae</taxon>
        <taxon>Electrophorus</taxon>
    </lineage>
</organism>
<feature type="compositionally biased region" description="Polar residues" evidence="4">
    <location>
        <begin position="255"/>
        <end position="268"/>
    </location>
</feature>
<feature type="region of interest" description="Disordered" evidence="4">
    <location>
        <begin position="255"/>
        <end position="283"/>
    </location>
</feature>
<dbReference type="Proteomes" id="UP001239994">
    <property type="component" value="Unassembled WGS sequence"/>
</dbReference>
<accession>A0AAD8ZUL1</accession>
<evidence type="ECO:0000256" key="4">
    <source>
        <dbReference type="SAM" id="MobiDB-lite"/>
    </source>
</evidence>
<gene>
    <name evidence="7" type="ORF">P4O66_019242</name>
</gene>
<dbReference type="Gene3D" id="2.60.40.10">
    <property type="entry name" value="Immunoglobulins"/>
    <property type="match status" value="2"/>
</dbReference>
<comment type="subcellular location">
    <subcellularLocation>
        <location evidence="1">Membrane</location>
    </subcellularLocation>
</comment>
<evidence type="ECO:0000259" key="6">
    <source>
        <dbReference type="PROSITE" id="PS50835"/>
    </source>
</evidence>
<evidence type="ECO:0000256" key="1">
    <source>
        <dbReference type="ARBA" id="ARBA00004370"/>
    </source>
</evidence>
<dbReference type="GO" id="GO:0005886">
    <property type="term" value="C:plasma membrane"/>
    <property type="evidence" value="ECO:0007669"/>
    <property type="project" value="TreeGrafter"/>
</dbReference>
<name>A0AAD8ZUL1_9TELE</name>
<keyword evidence="8" id="KW-1185">Reference proteome</keyword>
<dbReference type="PANTHER" id="PTHR11860:SF87">
    <property type="entry name" value="CMRF35-LIKE MOLECULE 8"/>
    <property type="match status" value="1"/>
</dbReference>
<dbReference type="SUPFAM" id="SSF48726">
    <property type="entry name" value="Immunoglobulin"/>
    <property type="match status" value="2"/>
</dbReference>
<feature type="domain" description="Ig-like" evidence="6">
    <location>
        <begin position="120"/>
        <end position="216"/>
    </location>
</feature>
<keyword evidence="2 5" id="KW-0812">Transmembrane</keyword>
<keyword evidence="3 5" id="KW-0472">Membrane</keyword>
<dbReference type="GO" id="GO:0004888">
    <property type="term" value="F:transmembrane signaling receptor activity"/>
    <property type="evidence" value="ECO:0007669"/>
    <property type="project" value="TreeGrafter"/>
</dbReference>
<proteinExistence type="predicted"/>
<evidence type="ECO:0000313" key="7">
    <source>
        <dbReference type="EMBL" id="KAK1805678.1"/>
    </source>
</evidence>
<dbReference type="Pfam" id="PF07686">
    <property type="entry name" value="V-set"/>
    <property type="match status" value="2"/>
</dbReference>
<dbReference type="PROSITE" id="PS50835">
    <property type="entry name" value="IG_LIKE"/>
    <property type="match status" value="2"/>
</dbReference>